<evidence type="ECO:0000313" key="3">
    <source>
        <dbReference type="EMBL" id="MDZ5473296.1"/>
    </source>
</evidence>
<organism evidence="3 4">
    <name type="scientific">Robertmurraya mangrovi</name>
    <dbReference type="NCBI Taxonomy" id="3098077"/>
    <lineage>
        <taxon>Bacteria</taxon>
        <taxon>Bacillati</taxon>
        <taxon>Bacillota</taxon>
        <taxon>Bacilli</taxon>
        <taxon>Bacillales</taxon>
        <taxon>Bacillaceae</taxon>
        <taxon>Robertmurraya</taxon>
    </lineage>
</organism>
<keyword evidence="1" id="KW-0863">Zinc-finger</keyword>
<dbReference type="Proteomes" id="UP001290455">
    <property type="component" value="Unassembled WGS sequence"/>
</dbReference>
<dbReference type="RefSeq" id="WP_322447591.1">
    <property type="nucleotide sequence ID" value="NZ_JAXOFX010000012.1"/>
</dbReference>
<proteinExistence type="predicted"/>
<keyword evidence="1" id="KW-0479">Metal-binding</keyword>
<dbReference type="EMBL" id="JAXOFX010000012">
    <property type="protein sequence ID" value="MDZ5473296.1"/>
    <property type="molecule type" value="Genomic_DNA"/>
</dbReference>
<comment type="caution">
    <text evidence="3">The sequence shown here is derived from an EMBL/GenBank/DDBJ whole genome shotgun (WGS) entry which is preliminary data.</text>
</comment>
<reference evidence="3 4" key="1">
    <citation type="submission" date="2023-11" db="EMBL/GenBank/DDBJ databases">
        <title>Bacillus jintuensis, isolated from a mudflat on the Beibu Gulf coast.</title>
        <authorList>
            <person name="Li M."/>
        </authorList>
    </citation>
    <scope>NUCLEOTIDE SEQUENCE [LARGE SCALE GENOMIC DNA]</scope>
    <source>
        <strain evidence="3 4">31A1R</strain>
    </source>
</reference>
<evidence type="ECO:0000256" key="1">
    <source>
        <dbReference type="PROSITE-ProRule" id="PRU00325"/>
    </source>
</evidence>
<keyword evidence="1" id="KW-0862">Zinc</keyword>
<dbReference type="InterPro" id="IPR007527">
    <property type="entry name" value="Znf_SWIM"/>
</dbReference>
<name>A0ABU5J1Q7_9BACI</name>
<protein>
    <recommendedName>
        <fullName evidence="2">SWIM-type domain-containing protein</fullName>
    </recommendedName>
</protein>
<accession>A0ABU5J1Q7</accession>
<dbReference type="PROSITE" id="PS50966">
    <property type="entry name" value="ZF_SWIM"/>
    <property type="match status" value="1"/>
</dbReference>
<feature type="domain" description="SWIM-type" evidence="2">
    <location>
        <begin position="48"/>
        <end position="86"/>
    </location>
</feature>
<gene>
    <name evidence="3" type="ORF">SM124_16380</name>
</gene>
<keyword evidence="4" id="KW-1185">Reference proteome</keyword>
<sequence length="554" mass="64651">MNINNFKNYIDKTIFDRGYSYYLEGNVVDAFEKGENEYIFYIEGTDDYEVLVEIEDGGDILHSECDCPYDFGPVCKHEVAAFFQLSSMLNAVTTETESKPSKRTTIQEVLTNLSKEELINIIINITNKDATLENSLIVRYSNGDHSNEIEACKKLIHSIVRKYLGREGFIKYRDTGDFVGELEDVLDKARKTNHVLVALDIALLLLEEAVGAFQYADDSDGDIGYLVSETLEFIGEIVTCEMEQDQHRIEIFERVLAQTNKKIFDGWLDFKVDLLEICFEFADDVILREQLTHKIETMLDEHSNDSYTHYSNERLLQLLFQLINQYGTEEEAEQFINKHLQFSSFRELLLNKFIQEENYHKVIEVAKKGEVQDKQYLGLVSKWKKYRYDAYKFLLLIEEQRNLAKELLLKGDFNYYQELKELASENQSEFYANLKKELKTGEGRATTDIFLKIIEHENDLEELLEFVKNNPRLVEVYAEKLVKLYEDEVINIYKRFIETVASHASNRRDYQGVCQKIKKFKKIAGKTKQVDLVKELMGLYVKRPAFMDELGKVK</sequence>
<evidence type="ECO:0000259" key="2">
    <source>
        <dbReference type="PROSITE" id="PS50966"/>
    </source>
</evidence>
<evidence type="ECO:0000313" key="4">
    <source>
        <dbReference type="Proteomes" id="UP001290455"/>
    </source>
</evidence>